<comment type="caution">
    <text evidence="1">The sequence shown here is derived from an EMBL/GenBank/DDBJ whole genome shotgun (WGS) entry which is preliminary data.</text>
</comment>
<protein>
    <recommendedName>
        <fullName evidence="3">DUF1801 domain-containing protein</fullName>
    </recommendedName>
</protein>
<organism evidence="1 2">
    <name type="scientific">Paenibacillus apiarius</name>
    <dbReference type="NCBI Taxonomy" id="46240"/>
    <lineage>
        <taxon>Bacteria</taxon>
        <taxon>Bacillati</taxon>
        <taxon>Bacillota</taxon>
        <taxon>Bacilli</taxon>
        <taxon>Bacillales</taxon>
        <taxon>Paenibacillaceae</taxon>
        <taxon>Paenibacillus</taxon>
    </lineage>
</organism>
<evidence type="ECO:0000313" key="2">
    <source>
        <dbReference type="Proteomes" id="UP001207626"/>
    </source>
</evidence>
<name>A0ABT4DQP6_9BACL</name>
<reference evidence="1 2" key="1">
    <citation type="submission" date="2022-05" db="EMBL/GenBank/DDBJ databases">
        <title>Genome Sequencing of Bee-Associated Microbes.</title>
        <authorList>
            <person name="Dunlap C."/>
        </authorList>
    </citation>
    <scope>NUCLEOTIDE SEQUENCE [LARGE SCALE GENOMIC DNA]</scope>
    <source>
        <strain evidence="1 2">NRRL NRS-1438</strain>
    </source>
</reference>
<dbReference type="EMBL" id="JAMDLW010000009">
    <property type="protein sequence ID" value="MCY9519682.1"/>
    <property type="molecule type" value="Genomic_DNA"/>
</dbReference>
<sequence>MKPLLQAYEETLVVKRDTLDTYDVNTKKHPLKPSEEGFFGSVQIKKNYVSFHLFPIYVFPALLDSISAQLKQRMQGKSCFNFRNSDAVLFKELQALVQRAFEKFRAEGLTE</sequence>
<keyword evidence="2" id="KW-1185">Reference proteome</keyword>
<proteinExistence type="predicted"/>
<dbReference type="RefSeq" id="WP_268601110.1">
    <property type="nucleotide sequence ID" value="NZ_JAMDLV010000006.1"/>
</dbReference>
<gene>
    <name evidence="1" type="ORF">M5X09_08295</name>
</gene>
<evidence type="ECO:0000313" key="1">
    <source>
        <dbReference type="EMBL" id="MCY9519682.1"/>
    </source>
</evidence>
<evidence type="ECO:0008006" key="3">
    <source>
        <dbReference type="Google" id="ProtNLM"/>
    </source>
</evidence>
<accession>A0ABT4DQP6</accession>
<dbReference type="Proteomes" id="UP001207626">
    <property type="component" value="Unassembled WGS sequence"/>
</dbReference>